<organismHost>
    <name type="scientific">Ovis aries</name>
    <name type="common">Sheep</name>
    <dbReference type="NCBI Taxonomy" id="9940"/>
</organismHost>
<protein>
    <submittedName>
        <fullName evidence="2">PP170</fullName>
    </submittedName>
</protein>
<accession>F1AX02</accession>
<name>F1AX02_ORFV</name>
<feature type="region of interest" description="Disordered" evidence="1">
    <location>
        <begin position="85"/>
        <end position="115"/>
    </location>
</feature>
<dbReference type="EMBL" id="HM133903">
    <property type="protein sequence ID" value="ADY76912.1"/>
    <property type="molecule type" value="Genomic_DNA"/>
</dbReference>
<evidence type="ECO:0000313" key="3">
    <source>
        <dbReference type="Proteomes" id="UP000103309"/>
    </source>
</evidence>
<evidence type="ECO:0000313" key="2">
    <source>
        <dbReference type="EMBL" id="ADY76912.1"/>
    </source>
</evidence>
<evidence type="ECO:0000256" key="1">
    <source>
        <dbReference type="SAM" id="MobiDB-lite"/>
    </source>
</evidence>
<feature type="compositionally biased region" description="Polar residues" evidence="1">
    <location>
        <begin position="104"/>
        <end position="115"/>
    </location>
</feature>
<organism evidence="2 3">
    <name type="scientific">Orf virus</name>
    <name type="common">ORFV</name>
    <dbReference type="NCBI Taxonomy" id="10258"/>
    <lineage>
        <taxon>Viruses</taxon>
        <taxon>Varidnaviria</taxon>
        <taxon>Bamfordvirae</taxon>
        <taxon>Nucleocytoviricota</taxon>
        <taxon>Pokkesviricetes</taxon>
        <taxon>Chitovirales</taxon>
        <taxon>Poxviridae</taxon>
        <taxon>Chordopoxvirinae</taxon>
        <taxon>Parapoxvirus</taxon>
        <taxon>Parapoxvirus orf</taxon>
    </lineage>
</organism>
<proteinExistence type="predicted"/>
<organismHost>
    <name type="scientific">Homo sapiens</name>
    <name type="common">Human</name>
    <dbReference type="NCBI Taxonomy" id="9606"/>
</organismHost>
<dbReference type="Proteomes" id="UP000103309">
    <property type="component" value="Segment"/>
</dbReference>
<organismHost>
    <name type="scientific">Capra hircus</name>
    <name type="common">Goat</name>
    <dbReference type="NCBI Taxonomy" id="9925"/>
</organismHost>
<reference evidence="2 3" key="1">
    <citation type="submission" date="2010-04" db="EMBL/GenBank/DDBJ databases">
        <title>Novel immune-modulators identified by a rapid, functional screen of the Parapox virus genome.</title>
        <authorList>
            <person name="McGuire M.J."/>
            <person name="Sykes K.F."/>
            <person name="Johnston S.A."/>
        </authorList>
    </citation>
    <scope>NUCLEOTIDE SEQUENCE [LARGE SCALE GENOMIC DNA]</scope>
    <source>
        <strain evidence="2">D1701</strain>
    </source>
</reference>
<sequence length="115" mass="12799">MTMLQRKRSAFSWMAAPLRKFRMNWPRYATSVPNAKGATRLWMLTLLIQALRSGFMAMGIPLVFTPVLTPARARSSTFSGICEKSTASDTFSRNEGLKKKPSGTFHSSAIASRKP</sequence>